<reference evidence="3" key="2">
    <citation type="submission" date="2022-01" db="EMBL/GenBank/DDBJ databases">
        <authorList>
            <person name="Yamashiro T."/>
            <person name="Shiraishi A."/>
            <person name="Satake H."/>
            <person name="Nakayama K."/>
        </authorList>
    </citation>
    <scope>NUCLEOTIDE SEQUENCE</scope>
</reference>
<dbReference type="Gene3D" id="3.30.420.10">
    <property type="entry name" value="Ribonuclease H-like superfamily/Ribonuclease H"/>
    <property type="match status" value="1"/>
</dbReference>
<evidence type="ECO:0000256" key="2">
    <source>
        <dbReference type="SAM" id="MobiDB-lite"/>
    </source>
</evidence>
<feature type="region of interest" description="Disordered" evidence="2">
    <location>
        <begin position="449"/>
        <end position="468"/>
    </location>
</feature>
<dbReference type="InterPro" id="IPR039537">
    <property type="entry name" value="Retrotran_Ty1/copia-like"/>
</dbReference>
<evidence type="ECO:0000313" key="3">
    <source>
        <dbReference type="EMBL" id="GJT84945.1"/>
    </source>
</evidence>
<gene>
    <name evidence="3" type="ORF">Tco_1066662</name>
</gene>
<accession>A0ABQ5HCD5</accession>
<evidence type="ECO:0000256" key="1">
    <source>
        <dbReference type="SAM" id="Coils"/>
    </source>
</evidence>
<organism evidence="3 4">
    <name type="scientific">Tanacetum coccineum</name>
    <dbReference type="NCBI Taxonomy" id="301880"/>
    <lineage>
        <taxon>Eukaryota</taxon>
        <taxon>Viridiplantae</taxon>
        <taxon>Streptophyta</taxon>
        <taxon>Embryophyta</taxon>
        <taxon>Tracheophyta</taxon>
        <taxon>Spermatophyta</taxon>
        <taxon>Magnoliopsida</taxon>
        <taxon>eudicotyledons</taxon>
        <taxon>Gunneridae</taxon>
        <taxon>Pentapetalae</taxon>
        <taxon>asterids</taxon>
        <taxon>campanulids</taxon>
        <taxon>Asterales</taxon>
        <taxon>Asteraceae</taxon>
        <taxon>Asteroideae</taxon>
        <taxon>Anthemideae</taxon>
        <taxon>Anthemidinae</taxon>
        <taxon>Tanacetum</taxon>
    </lineage>
</organism>
<protein>
    <submittedName>
        <fullName evidence="3">Ribonuclease H-like domain-containing protein</fullName>
    </submittedName>
</protein>
<name>A0ABQ5HCD5_9ASTR</name>
<comment type="caution">
    <text evidence="3">The sequence shown here is derived from an EMBL/GenBank/DDBJ whole genome shotgun (WGS) entry which is preliminary data.</text>
</comment>
<dbReference type="SUPFAM" id="SSF53098">
    <property type="entry name" value="Ribonuclease H-like"/>
    <property type="match status" value="1"/>
</dbReference>
<feature type="region of interest" description="Disordered" evidence="2">
    <location>
        <begin position="48"/>
        <end position="71"/>
    </location>
</feature>
<dbReference type="EMBL" id="BQNB010019404">
    <property type="protein sequence ID" value="GJT84945.1"/>
    <property type="molecule type" value="Genomic_DNA"/>
</dbReference>
<proteinExistence type="predicted"/>
<dbReference type="InterPro" id="IPR036397">
    <property type="entry name" value="RNaseH_sf"/>
</dbReference>
<keyword evidence="4" id="KW-1185">Reference proteome</keyword>
<dbReference type="InterPro" id="IPR012337">
    <property type="entry name" value="RNaseH-like_sf"/>
</dbReference>
<dbReference type="PANTHER" id="PTHR42648:SF32">
    <property type="entry name" value="RIBONUCLEASE H-LIKE DOMAIN, GAG-PRE-INTEGRASE DOMAIN PROTEIN-RELATED"/>
    <property type="match status" value="1"/>
</dbReference>
<keyword evidence="1" id="KW-0175">Coiled coil</keyword>
<dbReference type="PANTHER" id="PTHR42648">
    <property type="entry name" value="TRANSPOSASE, PUTATIVE-RELATED"/>
    <property type="match status" value="1"/>
</dbReference>
<feature type="coiled-coil region" evidence="1">
    <location>
        <begin position="492"/>
        <end position="526"/>
    </location>
</feature>
<feature type="compositionally biased region" description="Basic and acidic residues" evidence="2">
    <location>
        <begin position="49"/>
        <end position="60"/>
    </location>
</feature>
<reference evidence="3" key="1">
    <citation type="journal article" date="2022" name="Int. J. Mol. Sci.">
        <title>Draft Genome of Tanacetum Coccineum: Genomic Comparison of Closely Related Tanacetum-Family Plants.</title>
        <authorList>
            <person name="Yamashiro T."/>
            <person name="Shiraishi A."/>
            <person name="Nakayama K."/>
            <person name="Satake H."/>
        </authorList>
    </citation>
    <scope>NUCLEOTIDE SEQUENCE</scope>
</reference>
<evidence type="ECO:0000313" key="4">
    <source>
        <dbReference type="Proteomes" id="UP001151760"/>
    </source>
</evidence>
<dbReference type="Proteomes" id="UP001151760">
    <property type="component" value="Unassembled WGS sequence"/>
</dbReference>
<sequence length="532" mass="59441">MPRVESIRPSGVIIEDWVSNDEDIFQSNNLQATDKPSFKRIEFTNARNESVKPKQAEKPRINTQNPKNTGQREIRPVWNSAQRINHQNKFVPSVVLTKFGRVPVSATKKSSLRATTSTINTIRVNGVNTAGQTAVSVVKGNRVTAVKVSAGNKDFLIDYQDIDGGFVAFGGSARGVAERKNMTLIEAARTMLADSLLPTVFWDEAVNTACYVLNRVLVTKPHNKTPFELIIGRPLSISFMRPFGCPVTILNTLDPLGKFDGKAEEGFLVRSFRESYLEQAAHNSFNNVAHQLILVGGSRIFGDFGSSFVPLSKFTNLPHDPLMPNLEDTAEVQNTGSFGSAFDDEDLDTYNSPFADQVMGVEADFNHMEPSTIFSPIPTTIVHSIHPKDQMIGDPKSAVQTKGMTKKSSREHAMISYIYEFLHVYLVISSVLVMNRGMLLHRNGYRWQSQAPRHHGGAPAQTRSERVLEQPIEPPLLEGGYTLRSDEGRLKLQELMTMCTKLSKQVLDLEKEKDAQAMEILRLNKRVKRLER</sequence>